<gene>
    <name evidence="5" type="ORF">GCM10011509_24040</name>
</gene>
<keyword evidence="2" id="KW-0285">Flavoprotein</keyword>
<dbReference type="Proteomes" id="UP000662111">
    <property type="component" value="Unassembled WGS sequence"/>
</dbReference>
<dbReference type="Gene3D" id="3.40.30.120">
    <property type="match status" value="1"/>
</dbReference>
<feature type="domain" description="FAD-binding" evidence="4">
    <location>
        <begin position="18"/>
        <end position="353"/>
    </location>
</feature>
<dbReference type="InterPro" id="IPR002938">
    <property type="entry name" value="FAD-bd"/>
</dbReference>
<dbReference type="Pfam" id="PF01494">
    <property type="entry name" value="FAD_binding_3"/>
    <property type="match status" value="1"/>
</dbReference>
<dbReference type="Gene3D" id="3.50.50.60">
    <property type="entry name" value="FAD/NAD(P)-binding domain"/>
    <property type="match status" value="1"/>
</dbReference>
<evidence type="ECO:0000256" key="1">
    <source>
        <dbReference type="ARBA" id="ARBA00001974"/>
    </source>
</evidence>
<protein>
    <submittedName>
        <fullName evidence="5">Oxidoreductase</fullName>
    </submittedName>
</protein>
<dbReference type="PANTHER" id="PTHR43004:SF19">
    <property type="entry name" value="BINDING MONOOXYGENASE, PUTATIVE (JCVI)-RELATED"/>
    <property type="match status" value="1"/>
</dbReference>
<keyword evidence="3" id="KW-0274">FAD</keyword>
<name>A0ABQ2F9K7_9MICO</name>
<reference evidence="6" key="1">
    <citation type="journal article" date="2019" name="Int. J. Syst. Evol. Microbiol.">
        <title>The Global Catalogue of Microorganisms (GCM) 10K type strain sequencing project: providing services to taxonomists for standard genome sequencing and annotation.</title>
        <authorList>
            <consortium name="The Broad Institute Genomics Platform"/>
            <consortium name="The Broad Institute Genome Sequencing Center for Infectious Disease"/>
            <person name="Wu L."/>
            <person name="Ma J."/>
        </authorList>
    </citation>
    <scope>NUCLEOTIDE SEQUENCE [LARGE SCALE GENOMIC DNA]</scope>
    <source>
        <strain evidence="6">CGMCC 1.5362</strain>
    </source>
</reference>
<accession>A0ABQ2F9K7</accession>
<comment type="cofactor">
    <cofactor evidence="1">
        <name>FAD</name>
        <dbReference type="ChEBI" id="CHEBI:57692"/>
    </cofactor>
</comment>
<dbReference type="PRINTS" id="PR00420">
    <property type="entry name" value="RNGMNOXGNASE"/>
</dbReference>
<evidence type="ECO:0000256" key="2">
    <source>
        <dbReference type="ARBA" id="ARBA00022630"/>
    </source>
</evidence>
<organism evidence="5 6">
    <name type="scientific">Ornithinimicrobium pekingense</name>
    <dbReference type="NCBI Taxonomy" id="384677"/>
    <lineage>
        <taxon>Bacteria</taxon>
        <taxon>Bacillati</taxon>
        <taxon>Actinomycetota</taxon>
        <taxon>Actinomycetes</taxon>
        <taxon>Micrococcales</taxon>
        <taxon>Ornithinimicrobiaceae</taxon>
        <taxon>Ornithinimicrobium</taxon>
    </lineage>
</organism>
<dbReference type="RefSeq" id="WP_022921843.1">
    <property type="nucleotide sequence ID" value="NZ_BMLB01000005.1"/>
</dbReference>
<evidence type="ECO:0000259" key="4">
    <source>
        <dbReference type="Pfam" id="PF01494"/>
    </source>
</evidence>
<keyword evidence="6" id="KW-1185">Reference proteome</keyword>
<dbReference type="EMBL" id="BMLB01000005">
    <property type="protein sequence ID" value="GGK74610.1"/>
    <property type="molecule type" value="Genomic_DNA"/>
</dbReference>
<dbReference type="SUPFAM" id="SSF51905">
    <property type="entry name" value="FAD/NAD(P)-binding domain"/>
    <property type="match status" value="1"/>
</dbReference>
<dbReference type="NCBIfam" id="NF006002">
    <property type="entry name" value="PRK08132.1"/>
    <property type="match status" value="1"/>
</dbReference>
<dbReference type="InterPro" id="IPR036188">
    <property type="entry name" value="FAD/NAD-bd_sf"/>
</dbReference>
<evidence type="ECO:0000313" key="5">
    <source>
        <dbReference type="EMBL" id="GGK74610.1"/>
    </source>
</evidence>
<evidence type="ECO:0000313" key="6">
    <source>
        <dbReference type="Proteomes" id="UP000662111"/>
    </source>
</evidence>
<proteinExistence type="predicted"/>
<dbReference type="PANTHER" id="PTHR43004">
    <property type="entry name" value="TRK SYSTEM POTASSIUM UPTAKE PROTEIN"/>
    <property type="match status" value="1"/>
</dbReference>
<dbReference type="InterPro" id="IPR050641">
    <property type="entry name" value="RIFMO-like"/>
</dbReference>
<evidence type="ECO:0000256" key="3">
    <source>
        <dbReference type="ARBA" id="ARBA00022827"/>
    </source>
</evidence>
<comment type="caution">
    <text evidence="5">The sequence shown here is derived from an EMBL/GenBank/DDBJ whole genome shotgun (WGS) entry which is preliminary data.</text>
</comment>
<sequence>MDTLSATGREDHLPGEDRVLVVGAGPVGQTAALLLARHGIPVTVLEARRARDTTGSRSLCQQRDVLDVWSWCGAGAIVREGLTWTRTRTFYRDVELAAVETRDPGASPLPAFVNISQARTEAVLDALLAASPLVDVRWGYEVEALQEGPDGVTAVARTARGTQRVTGRYAVACAGARGRTVRGSLGVSFPGRTYEDTFLVADVRTHLPGWEEERRFYFDPSWNRGRQVLINPCPGSVLRIDWQVDREVDLAQEQQEGSLHRRISQVVGGRPYELAWASLYRFHARVASRFRVGRVFLAGDLAHQFSPFGARGLNAGVADVDNLAWKLAAVLQGWAPPRLLDSYEHERTGAARENAIVTAATMDFLIPRSEADRARRRAVLERAVHDPRARRQVDSGRLYESFWYVDSPLTTPDPGRPWPGRPTVPGCPAPVPGVIVPDSEVVGPSLPPDTGVGAGPVRLRDLVRGRVSVLTADPDRAAAALRALRGALPPRTPVGAVDLSGLEGARAVQEALEWERGDLWLVRPDAHLVARTSSVEGLVAAARTLLCLDEPLDRRGPSGVAPGPPGGP</sequence>
<dbReference type="Gene3D" id="3.30.70.2450">
    <property type="match status" value="1"/>
</dbReference>